<comment type="caution">
    <text evidence="1">The sequence shown here is derived from an EMBL/GenBank/DDBJ whole genome shotgun (WGS) entry which is preliminary data.</text>
</comment>
<reference evidence="1 2" key="1">
    <citation type="submission" date="2020-03" db="EMBL/GenBank/DDBJ databases">
        <title>Two novel Motilibacter sp.</title>
        <authorList>
            <person name="Liu S."/>
        </authorList>
    </citation>
    <scope>NUCLEOTIDE SEQUENCE [LARGE SCALE GENOMIC DNA]</scope>
    <source>
        <strain evidence="1 2">E257</strain>
    </source>
</reference>
<organism evidence="1 2">
    <name type="scientific">Motilibacter deserti</name>
    <dbReference type="NCBI Taxonomy" id="2714956"/>
    <lineage>
        <taxon>Bacteria</taxon>
        <taxon>Bacillati</taxon>
        <taxon>Actinomycetota</taxon>
        <taxon>Actinomycetes</taxon>
        <taxon>Motilibacterales</taxon>
        <taxon>Motilibacteraceae</taxon>
        <taxon>Motilibacter</taxon>
    </lineage>
</organism>
<proteinExistence type="predicted"/>
<evidence type="ECO:0000313" key="2">
    <source>
        <dbReference type="Proteomes" id="UP000800981"/>
    </source>
</evidence>
<dbReference type="RefSeq" id="WP_166283517.1">
    <property type="nucleotide sequence ID" value="NZ_JAANNP010000021.1"/>
</dbReference>
<dbReference type="SUPFAM" id="SSF53067">
    <property type="entry name" value="Actin-like ATPase domain"/>
    <property type="match status" value="2"/>
</dbReference>
<keyword evidence="2" id="KW-1185">Reference proteome</keyword>
<dbReference type="Gene3D" id="3.30.420.40">
    <property type="match status" value="2"/>
</dbReference>
<evidence type="ECO:0000313" key="1">
    <source>
        <dbReference type="EMBL" id="NHC15239.1"/>
    </source>
</evidence>
<sequence length="191" mass="20991">YDRVSVGVPGVVRKGRVLHTPHFVTVAGPFTPQDPALVEEWRGFDVAAALEKALLAPVRAVNDAEMQGCAVVSGQGFEVVITLGTGFGFAMFDDGRLLPKVEMSAHRLKKGESYDQRLGNLTRARIGRDRWNARLAEAVEGLRWVFWWDRLYVGGGNTRHIKTDLGPDVTIVPNLAGLLGGVHLWDPSHRV</sequence>
<accession>A0ABX0H085</accession>
<dbReference type="Proteomes" id="UP000800981">
    <property type="component" value="Unassembled WGS sequence"/>
</dbReference>
<gene>
    <name evidence="1" type="ORF">G9H71_15765</name>
</gene>
<name>A0ABX0H085_9ACTN</name>
<feature type="non-terminal residue" evidence="1">
    <location>
        <position position="1"/>
    </location>
</feature>
<dbReference type="EMBL" id="JAANNP010000021">
    <property type="protein sequence ID" value="NHC15239.1"/>
    <property type="molecule type" value="Genomic_DNA"/>
</dbReference>
<protein>
    <submittedName>
        <fullName evidence="1">ROK family protein</fullName>
    </submittedName>
</protein>
<dbReference type="InterPro" id="IPR043129">
    <property type="entry name" value="ATPase_NBD"/>
</dbReference>